<feature type="transmembrane region" description="Helical" evidence="4">
    <location>
        <begin position="331"/>
        <end position="353"/>
    </location>
</feature>
<evidence type="ECO:0000313" key="7">
    <source>
        <dbReference type="Proteomes" id="UP000012283"/>
    </source>
</evidence>
<dbReference type="GO" id="GO:0016757">
    <property type="term" value="F:glycosyltransferase activity"/>
    <property type="evidence" value="ECO:0007669"/>
    <property type="project" value="UniProtKB-KW"/>
</dbReference>
<name>N4WIX5_9BACI</name>
<evidence type="ECO:0000256" key="1">
    <source>
        <dbReference type="ARBA" id="ARBA00006739"/>
    </source>
</evidence>
<feature type="transmembrane region" description="Helical" evidence="4">
    <location>
        <begin position="46"/>
        <end position="76"/>
    </location>
</feature>
<evidence type="ECO:0000313" key="6">
    <source>
        <dbReference type="EMBL" id="ENH96072.1"/>
    </source>
</evidence>
<protein>
    <submittedName>
        <fullName evidence="6">Family 2 glycosyl transferase</fullName>
    </submittedName>
</protein>
<dbReference type="Proteomes" id="UP000012283">
    <property type="component" value="Unassembled WGS sequence"/>
</dbReference>
<keyword evidence="2" id="KW-0328">Glycosyltransferase</keyword>
<dbReference type="InterPro" id="IPR001173">
    <property type="entry name" value="Glyco_trans_2-like"/>
</dbReference>
<reference evidence="6 7" key="1">
    <citation type="submission" date="2013-03" db="EMBL/GenBank/DDBJ databases">
        <title>Draft genome sequence of Gracibacillus halophilus YIM-C55.5, a moderately halophilic and thermophilic organism from the Xiaochaidamu salt lake.</title>
        <authorList>
            <person name="Sugumar T."/>
            <person name="Polireddy D.R."/>
            <person name="Antony A."/>
            <person name="Madhava Y.R."/>
            <person name="Sivakumar N."/>
        </authorList>
    </citation>
    <scope>NUCLEOTIDE SEQUENCE [LARGE SCALE GENOMIC DNA]</scope>
    <source>
        <strain evidence="6 7">YIM-C55.5</strain>
    </source>
</reference>
<dbReference type="PANTHER" id="PTHR43630:SF1">
    <property type="entry name" value="POLY-BETA-1,6-N-ACETYL-D-GLUCOSAMINE SYNTHASE"/>
    <property type="match status" value="1"/>
</dbReference>
<keyword evidence="4" id="KW-0472">Membrane</keyword>
<evidence type="ECO:0000259" key="5">
    <source>
        <dbReference type="Pfam" id="PF00535"/>
    </source>
</evidence>
<dbReference type="AlphaFoldDB" id="N4WIX5"/>
<keyword evidence="4" id="KW-1133">Transmembrane helix</keyword>
<accession>N4WIX5</accession>
<feature type="transmembrane region" description="Helical" evidence="4">
    <location>
        <begin position="408"/>
        <end position="429"/>
    </location>
</feature>
<comment type="similarity">
    <text evidence="1">Belongs to the glycosyltransferase 2 family.</text>
</comment>
<dbReference type="PATRIC" id="fig|1308866.3.peg.2576"/>
<feature type="transmembrane region" description="Helical" evidence="4">
    <location>
        <begin position="20"/>
        <end position="40"/>
    </location>
</feature>
<organism evidence="6 7">
    <name type="scientific">Gracilibacillus halophilus YIM-C55.5</name>
    <dbReference type="NCBI Taxonomy" id="1308866"/>
    <lineage>
        <taxon>Bacteria</taxon>
        <taxon>Bacillati</taxon>
        <taxon>Bacillota</taxon>
        <taxon>Bacilli</taxon>
        <taxon>Bacillales</taxon>
        <taxon>Bacillaceae</taxon>
        <taxon>Gracilibacillus</taxon>
    </lineage>
</organism>
<feature type="transmembrane region" description="Helical" evidence="4">
    <location>
        <begin position="365"/>
        <end position="387"/>
    </location>
</feature>
<keyword evidence="3 6" id="KW-0808">Transferase</keyword>
<dbReference type="SUPFAM" id="SSF53448">
    <property type="entry name" value="Nucleotide-diphospho-sugar transferases"/>
    <property type="match status" value="1"/>
</dbReference>
<sequence>MRKQRKKKPIYIPVQLKFWLSHGFAIGWMLFSIYLSFPWVQSLAEIFTFPIALFIIGGIAYVPGYLNAFLVITLILDRQPAFKQKWPDIPVSILIACRNEADTIANTLQYIKNQDYRSLIQVILIDNGSTDNTAEIALEAAQNLDMHIHVIHESKPGKFHALNRGIQEVTSDFLITLDADTLLHSKAVRYLVARIISAPTDVCAVAGSVLVRNSRYNLMTKIQEWDYFLGIASIKRLQGLYQGTLVAQGAFSIYKTEAVKDIDGWPDAIGEDIVLTWKFLRKGWKVFFEPLAVAFTDVPTSVGDFTKQRSRWARGMVEALKLSKPWEQPQIYTKYLTGINFIMPYMDVVYTFFWLPGLILSLFGYFWIVGPMTLFVLPLTFISYGILYRYQKSVFKELNLRVRKNMSGFILFTLCYQMLMAPVSVWGYVQETFKLKRKWK</sequence>
<dbReference type="Gene3D" id="3.90.550.10">
    <property type="entry name" value="Spore Coat Polysaccharide Biosynthesis Protein SpsA, Chain A"/>
    <property type="match status" value="1"/>
</dbReference>
<dbReference type="EMBL" id="APML01000060">
    <property type="protein sequence ID" value="ENH96072.1"/>
    <property type="molecule type" value="Genomic_DNA"/>
</dbReference>
<dbReference type="Pfam" id="PF00535">
    <property type="entry name" value="Glycos_transf_2"/>
    <property type="match status" value="1"/>
</dbReference>
<dbReference type="STRING" id="1308866.J416_12744"/>
<dbReference type="CDD" id="cd06423">
    <property type="entry name" value="CESA_like"/>
    <property type="match status" value="1"/>
</dbReference>
<evidence type="ECO:0000256" key="2">
    <source>
        <dbReference type="ARBA" id="ARBA00022676"/>
    </source>
</evidence>
<gene>
    <name evidence="6" type="ORF">J416_12744</name>
</gene>
<dbReference type="RefSeq" id="WP_003472579.1">
    <property type="nucleotide sequence ID" value="NZ_APML01000060.1"/>
</dbReference>
<feature type="domain" description="Glycosyltransferase 2-like" evidence="5">
    <location>
        <begin position="92"/>
        <end position="262"/>
    </location>
</feature>
<evidence type="ECO:0000256" key="3">
    <source>
        <dbReference type="ARBA" id="ARBA00022679"/>
    </source>
</evidence>
<proteinExistence type="inferred from homology"/>
<evidence type="ECO:0000256" key="4">
    <source>
        <dbReference type="SAM" id="Phobius"/>
    </source>
</evidence>
<dbReference type="PANTHER" id="PTHR43630">
    <property type="entry name" value="POLY-BETA-1,6-N-ACETYL-D-GLUCOSAMINE SYNTHASE"/>
    <property type="match status" value="1"/>
</dbReference>
<dbReference type="OrthoDB" id="9766299at2"/>
<dbReference type="eggNOG" id="COG1215">
    <property type="taxonomic scope" value="Bacteria"/>
</dbReference>
<keyword evidence="7" id="KW-1185">Reference proteome</keyword>
<comment type="caution">
    <text evidence="6">The sequence shown here is derived from an EMBL/GenBank/DDBJ whole genome shotgun (WGS) entry which is preliminary data.</text>
</comment>
<dbReference type="InterPro" id="IPR029044">
    <property type="entry name" value="Nucleotide-diphossugar_trans"/>
</dbReference>
<keyword evidence="4" id="KW-0812">Transmembrane</keyword>